<proteinExistence type="predicted"/>
<dbReference type="AlphaFoldDB" id="A0A9Q3KIL9"/>
<comment type="caution">
    <text evidence="1">The sequence shown here is derived from an EMBL/GenBank/DDBJ whole genome shotgun (WGS) entry which is preliminary data.</text>
</comment>
<accession>A0A9Q3KIL9</accession>
<protein>
    <submittedName>
        <fullName evidence="1">Uncharacterized protein</fullName>
    </submittedName>
</protein>
<dbReference type="Proteomes" id="UP000765509">
    <property type="component" value="Unassembled WGS sequence"/>
</dbReference>
<organism evidence="1 2">
    <name type="scientific">Austropuccinia psidii MF-1</name>
    <dbReference type="NCBI Taxonomy" id="1389203"/>
    <lineage>
        <taxon>Eukaryota</taxon>
        <taxon>Fungi</taxon>
        <taxon>Dikarya</taxon>
        <taxon>Basidiomycota</taxon>
        <taxon>Pucciniomycotina</taxon>
        <taxon>Pucciniomycetes</taxon>
        <taxon>Pucciniales</taxon>
        <taxon>Sphaerophragmiaceae</taxon>
        <taxon>Austropuccinia</taxon>
    </lineage>
</organism>
<sequence>MDVELGKFDSKLNKITSDIDELKTNDRISAEWNKFTTSRIESISNTCDRIESKYQVKDDRMKDVSIENINDQLKILKSHYLEIVNNTNIFATYLARSDSERQKLKDEIISHVEKIHNNYEPNLNIPRHSTPFTEEKLSVKGSLTPFLGGNEISAKYIPKLEEWPKFSGEGEINHIELVRTIDMFQEDFHIPDEIIVGKIHSLFTRTAKKWS</sequence>
<evidence type="ECO:0000313" key="2">
    <source>
        <dbReference type="Proteomes" id="UP000765509"/>
    </source>
</evidence>
<name>A0A9Q3KIL9_9BASI</name>
<gene>
    <name evidence="1" type="ORF">O181_121813</name>
</gene>
<evidence type="ECO:0000313" key="1">
    <source>
        <dbReference type="EMBL" id="MBW0582098.1"/>
    </source>
</evidence>
<reference evidence="1" key="1">
    <citation type="submission" date="2021-03" db="EMBL/GenBank/DDBJ databases">
        <title>Draft genome sequence of rust myrtle Austropuccinia psidii MF-1, a brazilian biotype.</title>
        <authorList>
            <person name="Quecine M.C."/>
            <person name="Pachon D.M.R."/>
            <person name="Bonatelli M.L."/>
            <person name="Correr F.H."/>
            <person name="Franceschini L.M."/>
            <person name="Leite T.F."/>
            <person name="Margarido G.R.A."/>
            <person name="Almeida C.A."/>
            <person name="Ferrarezi J.A."/>
            <person name="Labate C.A."/>
        </authorList>
    </citation>
    <scope>NUCLEOTIDE SEQUENCE</scope>
    <source>
        <strain evidence="1">MF-1</strain>
    </source>
</reference>
<dbReference type="EMBL" id="AVOT02111617">
    <property type="protein sequence ID" value="MBW0582098.1"/>
    <property type="molecule type" value="Genomic_DNA"/>
</dbReference>
<keyword evidence="2" id="KW-1185">Reference proteome</keyword>